<keyword evidence="3" id="KW-1003">Cell membrane</keyword>
<dbReference type="Proteomes" id="UP000183987">
    <property type="component" value="Unassembled WGS sequence"/>
</dbReference>
<keyword evidence="4 7" id="KW-0812">Transmembrane</keyword>
<evidence type="ECO:0000256" key="5">
    <source>
        <dbReference type="ARBA" id="ARBA00022989"/>
    </source>
</evidence>
<feature type="transmembrane region" description="Helical" evidence="7">
    <location>
        <begin position="103"/>
        <end position="123"/>
    </location>
</feature>
<evidence type="ECO:0000256" key="2">
    <source>
        <dbReference type="ARBA" id="ARBA00022448"/>
    </source>
</evidence>
<dbReference type="Gene3D" id="1.10.3720.10">
    <property type="entry name" value="MetI-like"/>
    <property type="match status" value="1"/>
</dbReference>
<evidence type="ECO:0000256" key="4">
    <source>
        <dbReference type="ARBA" id="ARBA00022692"/>
    </source>
</evidence>
<evidence type="ECO:0000313" key="9">
    <source>
        <dbReference type="EMBL" id="SHE42399.1"/>
    </source>
</evidence>
<dbReference type="PANTHER" id="PTHR30151">
    <property type="entry name" value="ALKANE SULFONATE ABC TRANSPORTER-RELATED, MEMBRANE SUBUNIT"/>
    <property type="match status" value="1"/>
</dbReference>
<dbReference type="STRING" id="366533.SAMN05444339_101332"/>
<keyword evidence="5 7" id="KW-1133">Transmembrane helix</keyword>
<dbReference type="GO" id="GO:0055085">
    <property type="term" value="P:transmembrane transport"/>
    <property type="evidence" value="ECO:0007669"/>
    <property type="project" value="InterPro"/>
</dbReference>
<evidence type="ECO:0000256" key="6">
    <source>
        <dbReference type="ARBA" id="ARBA00023136"/>
    </source>
</evidence>
<keyword evidence="10" id="KW-1185">Reference proteome</keyword>
<protein>
    <submittedName>
        <fullName evidence="9">NitT/TauT family transport system permease protein</fullName>
    </submittedName>
</protein>
<comment type="subcellular location">
    <subcellularLocation>
        <location evidence="1 7">Cell membrane</location>
        <topology evidence="1 7">Multi-pass membrane protein</topology>
    </subcellularLocation>
</comment>
<reference evidence="10" key="1">
    <citation type="submission" date="2016-11" db="EMBL/GenBank/DDBJ databases">
        <authorList>
            <person name="Varghese N."/>
            <person name="Submissions S."/>
        </authorList>
    </citation>
    <scope>NUCLEOTIDE SEQUENCE [LARGE SCALE GENOMIC DNA]</scope>
    <source>
        <strain evidence="10">DSM 29326</strain>
    </source>
</reference>
<dbReference type="InterPro" id="IPR000515">
    <property type="entry name" value="MetI-like"/>
</dbReference>
<feature type="transmembrane region" description="Helical" evidence="7">
    <location>
        <begin position="227"/>
        <end position="245"/>
    </location>
</feature>
<dbReference type="CDD" id="cd06261">
    <property type="entry name" value="TM_PBP2"/>
    <property type="match status" value="1"/>
</dbReference>
<dbReference type="Pfam" id="PF00528">
    <property type="entry name" value="BPD_transp_1"/>
    <property type="match status" value="1"/>
</dbReference>
<name>A0A1M4TCW3_LOKAT</name>
<feature type="transmembrane region" description="Helical" evidence="7">
    <location>
        <begin position="69"/>
        <end position="91"/>
    </location>
</feature>
<evidence type="ECO:0000313" key="10">
    <source>
        <dbReference type="Proteomes" id="UP000183987"/>
    </source>
</evidence>
<dbReference type="InterPro" id="IPR035906">
    <property type="entry name" value="MetI-like_sf"/>
</dbReference>
<dbReference type="PANTHER" id="PTHR30151:SF38">
    <property type="entry name" value="ALIPHATIC SULFONATES TRANSPORT PERMEASE PROTEIN SSUC-RELATED"/>
    <property type="match status" value="1"/>
</dbReference>
<dbReference type="SUPFAM" id="SSF161098">
    <property type="entry name" value="MetI-like"/>
    <property type="match status" value="1"/>
</dbReference>
<gene>
    <name evidence="9" type="ORF">SAMN05444339_101332</name>
</gene>
<dbReference type="AlphaFoldDB" id="A0A1M4TCW3"/>
<dbReference type="RefSeq" id="WP_072855456.1">
    <property type="nucleotide sequence ID" value="NZ_FQUE01000001.1"/>
</dbReference>
<accession>A0A1M4TCW3</accession>
<organism evidence="9 10">
    <name type="scientific">Loktanella atrilutea</name>
    <dbReference type="NCBI Taxonomy" id="366533"/>
    <lineage>
        <taxon>Bacteria</taxon>
        <taxon>Pseudomonadati</taxon>
        <taxon>Pseudomonadota</taxon>
        <taxon>Alphaproteobacteria</taxon>
        <taxon>Rhodobacterales</taxon>
        <taxon>Roseobacteraceae</taxon>
        <taxon>Loktanella</taxon>
    </lineage>
</organism>
<proteinExistence type="inferred from homology"/>
<dbReference type="EMBL" id="FQUE01000001">
    <property type="protein sequence ID" value="SHE42399.1"/>
    <property type="molecule type" value="Genomic_DNA"/>
</dbReference>
<dbReference type="OrthoDB" id="8443696at2"/>
<evidence type="ECO:0000256" key="7">
    <source>
        <dbReference type="RuleBase" id="RU363032"/>
    </source>
</evidence>
<evidence type="ECO:0000256" key="1">
    <source>
        <dbReference type="ARBA" id="ARBA00004651"/>
    </source>
</evidence>
<keyword evidence="6 7" id="KW-0472">Membrane</keyword>
<feature type="transmembrane region" description="Helical" evidence="7">
    <location>
        <begin position="12"/>
        <end position="36"/>
    </location>
</feature>
<keyword evidence="2 7" id="KW-0813">Transport</keyword>
<evidence type="ECO:0000256" key="3">
    <source>
        <dbReference type="ARBA" id="ARBA00022475"/>
    </source>
</evidence>
<dbReference type="PROSITE" id="PS50928">
    <property type="entry name" value="ABC_TM1"/>
    <property type="match status" value="1"/>
</dbReference>
<sequence length="267" mass="29124">MATGERALHPRLTSTAITVASLLALIALWGVAAGAIDTPRTFPGPGRVGAIMAAEALNGKLLHHLVPTLVRVALAFGISMALGVVLGVMLGTMPRLNRWLDPWVVVALNIPALVVIVMCYLWIGLNETAAIVAVSFNKTATVIVTVREGARALDRPLKEMAQVFGLSRMDRLRHVVVPQLAPYLSAAARNGLAIIWKLVLVVEFLGRPDGIGFQIHLYFQLFEVPFVMAYALAFIVVMLGIEYGIMQRIEDRATRWRRTVALDRTVA</sequence>
<comment type="similarity">
    <text evidence="7">Belongs to the binding-protein-dependent transport system permease family.</text>
</comment>
<dbReference type="GO" id="GO:0005886">
    <property type="term" value="C:plasma membrane"/>
    <property type="evidence" value="ECO:0007669"/>
    <property type="project" value="UniProtKB-SubCell"/>
</dbReference>
<feature type="domain" description="ABC transmembrane type-1" evidence="8">
    <location>
        <begin position="65"/>
        <end position="247"/>
    </location>
</feature>
<evidence type="ECO:0000259" key="8">
    <source>
        <dbReference type="PROSITE" id="PS50928"/>
    </source>
</evidence>